<accession>A0ABQ3BNG4</accession>
<dbReference type="Proteomes" id="UP000624183">
    <property type="component" value="Unassembled WGS sequence"/>
</dbReference>
<comment type="caution">
    <text evidence="2">The sequence shown here is derived from an EMBL/GenBank/DDBJ whole genome shotgun (WGS) entry which is preliminary data.</text>
</comment>
<proteinExistence type="predicted"/>
<evidence type="ECO:0000313" key="2">
    <source>
        <dbReference type="EMBL" id="GGZ49139.1"/>
    </source>
</evidence>
<dbReference type="EMBL" id="BMUW01000003">
    <property type="protein sequence ID" value="GGZ49139.1"/>
    <property type="molecule type" value="Genomic_DNA"/>
</dbReference>
<protein>
    <submittedName>
        <fullName evidence="2">Uncharacterized protein</fullName>
    </submittedName>
</protein>
<evidence type="ECO:0000313" key="3">
    <source>
        <dbReference type="Proteomes" id="UP000624183"/>
    </source>
</evidence>
<keyword evidence="3" id="KW-1185">Reference proteome</keyword>
<reference evidence="3" key="1">
    <citation type="journal article" date="2019" name="Int. J. Syst. Evol. Microbiol.">
        <title>The Global Catalogue of Microorganisms (GCM) 10K type strain sequencing project: providing services to taxonomists for standard genome sequencing and annotation.</title>
        <authorList>
            <consortium name="The Broad Institute Genomics Platform"/>
            <consortium name="The Broad Institute Genome Sequencing Center for Infectious Disease"/>
            <person name="Wu L."/>
            <person name="Ma J."/>
        </authorList>
    </citation>
    <scope>NUCLEOTIDE SEQUENCE [LARGE SCALE GENOMIC DNA]</scope>
    <source>
        <strain evidence="3">JCM 4602</strain>
    </source>
</reference>
<sequence length="101" mass="10622">MTRVTVWLSVVTSERGASGRGAGAAPAVPPPAKGTSMPPRRAAEVARSRALRPGRADLARPGTEEGEEVMQLIYRLIRGDRCVPGGRETAVAVTRPGWTGC</sequence>
<organism evidence="2 3">
    <name type="scientific">Streptomyces rubiginosohelvolus</name>
    <dbReference type="NCBI Taxonomy" id="67362"/>
    <lineage>
        <taxon>Bacteria</taxon>
        <taxon>Bacillati</taxon>
        <taxon>Actinomycetota</taxon>
        <taxon>Actinomycetes</taxon>
        <taxon>Kitasatosporales</taxon>
        <taxon>Streptomycetaceae</taxon>
        <taxon>Streptomyces</taxon>
    </lineage>
</organism>
<name>A0ABQ3BNG4_9ACTN</name>
<evidence type="ECO:0000256" key="1">
    <source>
        <dbReference type="SAM" id="MobiDB-lite"/>
    </source>
</evidence>
<feature type="region of interest" description="Disordered" evidence="1">
    <location>
        <begin position="14"/>
        <end position="64"/>
    </location>
</feature>
<gene>
    <name evidence="2" type="ORF">GCM10010328_24940</name>
</gene>